<keyword evidence="1 3" id="KW-0479">Metal-binding</keyword>
<comment type="caution">
    <text evidence="5">The sequence shown here is derived from an EMBL/GenBank/DDBJ whole genome shotgun (WGS) entry which is preliminary data.</text>
</comment>
<dbReference type="Pfam" id="PF03171">
    <property type="entry name" value="2OG-FeII_Oxy"/>
    <property type="match status" value="1"/>
</dbReference>
<dbReference type="InterPro" id="IPR044861">
    <property type="entry name" value="IPNS-like_FE2OG_OXY"/>
</dbReference>
<keyword evidence="6" id="KW-1185">Reference proteome</keyword>
<protein>
    <recommendedName>
        <fullName evidence="4">Fe2OG dioxygenase domain-containing protein</fullName>
    </recommendedName>
</protein>
<dbReference type="InterPro" id="IPR005123">
    <property type="entry name" value="Oxoglu/Fe-dep_dioxygenase_dom"/>
</dbReference>
<keyword evidence="3" id="KW-0560">Oxidoreductase</keyword>
<comment type="similarity">
    <text evidence="3">Belongs to the iron/ascorbate-dependent oxidoreductase family.</text>
</comment>
<evidence type="ECO:0000313" key="6">
    <source>
        <dbReference type="Proteomes" id="UP001153076"/>
    </source>
</evidence>
<dbReference type="OrthoDB" id="406156at2759"/>
<dbReference type="InterPro" id="IPR027443">
    <property type="entry name" value="IPNS-like_sf"/>
</dbReference>
<evidence type="ECO:0000256" key="1">
    <source>
        <dbReference type="ARBA" id="ARBA00022723"/>
    </source>
</evidence>
<accession>A0A9Q1QG15</accession>
<name>A0A9Q1QG15_9CARY</name>
<evidence type="ECO:0000256" key="2">
    <source>
        <dbReference type="ARBA" id="ARBA00023004"/>
    </source>
</evidence>
<proteinExistence type="inferred from homology"/>
<evidence type="ECO:0000256" key="3">
    <source>
        <dbReference type="RuleBase" id="RU003682"/>
    </source>
</evidence>
<dbReference type="EMBL" id="JAKOGI010000183">
    <property type="protein sequence ID" value="KAJ8440802.1"/>
    <property type="molecule type" value="Genomic_DNA"/>
</dbReference>
<dbReference type="GO" id="GO:0046872">
    <property type="term" value="F:metal ion binding"/>
    <property type="evidence" value="ECO:0007669"/>
    <property type="project" value="UniProtKB-KW"/>
</dbReference>
<dbReference type="Gene3D" id="2.60.120.330">
    <property type="entry name" value="B-lactam Antibiotic, Isopenicillin N Synthase, Chain"/>
    <property type="match status" value="2"/>
</dbReference>
<dbReference type="PROSITE" id="PS51471">
    <property type="entry name" value="FE2OG_OXY"/>
    <property type="match status" value="1"/>
</dbReference>
<evidence type="ECO:0000313" key="5">
    <source>
        <dbReference type="EMBL" id="KAJ8440802.1"/>
    </source>
</evidence>
<dbReference type="InterPro" id="IPR050295">
    <property type="entry name" value="Plant_2OG-oxidoreductases"/>
</dbReference>
<dbReference type="SUPFAM" id="SSF51197">
    <property type="entry name" value="Clavaminate synthase-like"/>
    <property type="match status" value="1"/>
</dbReference>
<reference evidence="5" key="1">
    <citation type="submission" date="2022-04" db="EMBL/GenBank/DDBJ databases">
        <title>Carnegiea gigantea Genome sequencing and assembly v2.</title>
        <authorList>
            <person name="Copetti D."/>
            <person name="Sanderson M.J."/>
            <person name="Burquez A."/>
            <person name="Wojciechowski M.F."/>
        </authorList>
    </citation>
    <scope>NUCLEOTIDE SEQUENCE</scope>
    <source>
        <strain evidence="5">SGP5-SGP5p</strain>
        <tissue evidence="5">Aerial part</tissue>
    </source>
</reference>
<dbReference type="Proteomes" id="UP001153076">
    <property type="component" value="Unassembled WGS sequence"/>
</dbReference>
<evidence type="ECO:0000259" key="4">
    <source>
        <dbReference type="PROSITE" id="PS51471"/>
    </source>
</evidence>
<dbReference type="GO" id="GO:0016491">
    <property type="term" value="F:oxidoreductase activity"/>
    <property type="evidence" value="ECO:0007669"/>
    <property type="project" value="UniProtKB-KW"/>
</dbReference>
<dbReference type="AlphaFoldDB" id="A0A9Q1QG15"/>
<feature type="domain" description="Fe2OG dioxygenase" evidence="4">
    <location>
        <begin position="150"/>
        <end position="251"/>
    </location>
</feature>
<dbReference type="PANTHER" id="PTHR47991">
    <property type="entry name" value="OXOGLUTARATE/IRON-DEPENDENT DIOXYGENASE"/>
    <property type="match status" value="1"/>
</dbReference>
<organism evidence="5 6">
    <name type="scientific">Carnegiea gigantea</name>
    <dbReference type="NCBI Taxonomy" id="171969"/>
    <lineage>
        <taxon>Eukaryota</taxon>
        <taxon>Viridiplantae</taxon>
        <taxon>Streptophyta</taxon>
        <taxon>Embryophyta</taxon>
        <taxon>Tracheophyta</taxon>
        <taxon>Spermatophyta</taxon>
        <taxon>Magnoliopsida</taxon>
        <taxon>eudicotyledons</taxon>
        <taxon>Gunneridae</taxon>
        <taxon>Pentapetalae</taxon>
        <taxon>Caryophyllales</taxon>
        <taxon>Cactineae</taxon>
        <taxon>Cactaceae</taxon>
        <taxon>Cactoideae</taxon>
        <taxon>Echinocereeae</taxon>
        <taxon>Carnegiea</taxon>
    </lineage>
</organism>
<sequence>MAELLSNWFEDERILENYVFPPEKRPGELVVPIGKANVPIVDLHDEENNTIHHIMKVSQDFGLFQMRFILSYLLLLEQVVNHEISAELMTGVMKGRLQYINISICPSNTIEFFRATVGPFVIALRDLGSRILGLISKGLGLESKYFAKELSEDCTLTINHYPPCPNPSLSLGINKHTDPSLITILLTGEVPGLQALMDGQWMGVETLPNALLVIIGNQLEVVSNGKLKSGIHRVVTNAKEARSSAAFFINPTKSCIVEPAKALVEAQNSEPLYKAFQYKDFFKAYTDASSGDIVAVLEAFKIKNS</sequence>
<keyword evidence="2 3" id="KW-0408">Iron</keyword>
<gene>
    <name evidence="5" type="ORF">Cgig2_000690</name>
</gene>